<name>A0ABU5SGX0_9BACT</name>
<protein>
    <submittedName>
        <fullName evidence="1">Uncharacterized protein</fullName>
    </submittedName>
</protein>
<gene>
    <name evidence="1" type="ORF">VB798_08230</name>
</gene>
<organism evidence="1 2">
    <name type="scientific">Arcicella lustrica</name>
    <dbReference type="NCBI Taxonomy" id="2984196"/>
    <lineage>
        <taxon>Bacteria</taxon>
        <taxon>Pseudomonadati</taxon>
        <taxon>Bacteroidota</taxon>
        <taxon>Cytophagia</taxon>
        <taxon>Cytophagales</taxon>
        <taxon>Flectobacillaceae</taxon>
        <taxon>Arcicella</taxon>
    </lineage>
</organism>
<proteinExistence type="predicted"/>
<keyword evidence="2" id="KW-1185">Reference proteome</keyword>
<accession>A0ABU5SGX0</accession>
<dbReference type="EMBL" id="JAYGIM010000006">
    <property type="protein sequence ID" value="MEA5426553.1"/>
    <property type="molecule type" value="Genomic_DNA"/>
</dbReference>
<dbReference type="RefSeq" id="WP_323257818.1">
    <property type="nucleotide sequence ID" value="NZ_JAYGIM010000006.1"/>
</dbReference>
<evidence type="ECO:0000313" key="2">
    <source>
        <dbReference type="Proteomes" id="UP001302222"/>
    </source>
</evidence>
<comment type="caution">
    <text evidence="1">The sequence shown here is derived from an EMBL/GenBank/DDBJ whole genome shotgun (WGS) entry which is preliminary data.</text>
</comment>
<evidence type="ECO:0000313" key="1">
    <source>
        <dbReference type="EMBL" id="MEA5426553.1"/>
    </source>
</evidence>
<sequence>MRRKIAMVFNQTDLKNSNQALEDFSFWQSKTPQERLAAVTFLVNQNLKPLQRMDKTISSQKTMK</sequence>
<reference evidence="1 2" key="1">
    <citation type="submission" date="2023-12" db="EMBL/GenBank/DDBJ databases">
        <title>Novel species of the genus Arcicella isolated from rivers.</title>
        <authorList>
            <person name="Lu H."/>
        </authorList>
    </citation>
    <scope>NUCLEOTIDE SEQUENCE [LARGE SCALE GENOMIC DNA]</scope>
    <source>
        <strain evidence="1 2">DC25W</strain>
    </source>
</reference>
<dbReference type="Proteomes" id="UP001302222">
    <property type="component" value="Unassembled WGS sequence"/>
</dbReference>